<dbReference type="PATRIC" id="fig|361041.3.peg.1293"/>
<dbReference type="InterPro" id="IPR016181">
    <property type="entry name" value="Acyl_CoA_acyltransferase"/>
</dbReference>
<keyword evidence="5" id="KW-1185">Reference proteome</keyword>
<dbReference type="GO" id="GO:0016747">
    <property type="term" value="F:acyltransferase activity, transferring groups other than amino-acyl groups"/>
    <property type="evidence" value="ECO:0007669"/>
    <property type="project" value="InterPro"/>
</dbReference>
<dbReference type="STRING" id="361041.VW35_09685"/>
<dbReference type="AlphaFoldDB" id="A0A0F5L8P7"/>
<keyword evidence="1 4" id="KW-0808">Transferase</keyword>
<evidence type="ECO:0000259" key="3">
    <source>
        <dbReference type="PROSITE" id="PS51186"/>
    </source>
</evidence>
<comment type="caution">
    <text evidence="4">The sequence shown here is derived from an EMBL/GenBank/DDBJ whole genome shotgun (WGS) entry which is preliminary data.</text>
</comment>
<protein>
    <submittedName>
        <fullName evidence="4">Acetyltransferase</fullName>
    </submittedName>
</protein>
<sequence>MVSVVLDPLPSDDEMRALWLASWGDGGPASWQPVLKQSLVHVGAYDGPRLVGYVNVACDGGSHAFLLDTCVHRDFQRQGIATLLVKTAEAAARQRGAKWLHVDFEPHLTAFYRACGFRPTEAGLIAL</sequence>
<reference evidence="4 5" key="1">
    <citation type="submission" date="2015-03" db="EMBL/GenBank/DDBJ databases">
        <authorList>
            <person name="Hassan Y.I."/>
            <person name="Lepp D."/>
            <person name="Zhou T."/>
        </authorList>
    </citation>
    <scope>NUCLEOTIDE SEQUENCE [LARGE SCALE GENOMIC DNA]</scope>
    <source>
        <strain evidence="4 5">GH2-10</strain>
    </source>
</reference>
<dbReference type="Proteomes" id="UP000033514">
    <property type="component" value="Unassembled WGS sequence"/>
</dbReference>
<evidence type="ECO:0000256" key="2">
    <source>
        <dbReference type="ARBA" id="ARBA00023315"/>
    </source>
</evidence>
<evidence type="ECO:0000256" key="1">
    <source>
        <dbReference type="ARBA" id="ARBA00022679"/>
    </source>
</evidence>
<dbReference type="InterPro" id="IPR000182">
    <property type="entry name" value="GNAT_dom"/>
</dbReference>
<proteinExistence type="predicted"/>
<dbReference type="InterPro" id="IPR050832">
    <property type="entry name" value="Bact_Acetyltransf"/>
</dbReference>
<accession>A0A0F5L8P7</accession>
<organism evidence="4 5">
    <name type="scientific">Devosia soli</name>
    <dbReference type="NCBI Taxonomy" id="361041"/>
    <lineage>
        <taxon>Bacteria</taxon>
        <taxon>Pseudomonadati</taxon>
        <taxon>Pseudomonadota</taxon>
        <taxon>Alphaproteobacteria</taxon>
        <taxon>Hyphomicrobiales</taxon>
        <taxon>Devosiaceae</taxon>
        <taxon>Devosia</taxon>
    </lineage>
</organism>
<gene>
    <name evidence="4" type="ORF">VW35_09685</name>
</gene>
<dbReference type="SUPFAM" id="SSF55729">
    <property type="entry name" value="Acyl-CoA N-acyltransferases (Nat)"/>
    <property type="match status" value="1"/>
</dbReference>
<keyword evidence="2" id="KW-0012">Acyltransferase</keyword>
<evidence type="ECO:0000313" key="4">
    <source>
        <dbReference type="EMBL" id="KKB78766.1"/>
    </source>
</evidence>
<dbReference type="CDD" id="cd04301">
    <property type="entry name" value="NAT_SF"/>
    <property type="match status" value="1"/>
</dbReference>
<name>A0A0F5L8P7_9HYPH</name>
<dbReference type="PANTHER" id="PTHR43877">
    <property type="entry name" value="AMINOALKYLPHOSPHONATE N-ACETYLTRANSFERASE-RELATED-RELATED"/>
    <property type="match status" value="1"/>
</dbReference>
<dbReference type="EMBL" id="LAJG01000021">
    <property type="protein sequence ID" value="KKB78766.1"/>
    <property type="molecule type" value="Genomic_DNA"/>
</dbReference>
<dbReference type="RefSeq" id="WP_046142843.1">
    <property type="nucleotide sequence ID" value="NZ_LAJG01000021.1"/>
</dbReference>
<evidence type="ECO:0000313" key="5">
    <source>
        <dbReference type="Proteomes" id="UP000033514"/>
    </source>
</evidence>
<dbReference type="PROSITE" id="PS51186">
    <property type="entry name" value="GNAT"/>
    <property type="match status" value="1"/>
</dbReference>
<dbReference type="Gene3D" id="3.40.630.30">
    <property type="match status" value="1"/>
</dbReference>
<feature type="domain" description="N-acetyltransferase" evidence="3">
    <location>
        <begin position="1"/>
        <end position="127"/>
    </location>
</feature>
<dbReference type="OrthoDB" id="4549080at2"/>
<dbReference type="Pfam" id="PF00583">
    <property type="entry name" value="Acetyltransf_1"/>
    <property type="match status" value="1"/>
</dbReference>